<feature type="non-terminal residue" evidence="3">
    <location>
        <position position="1"/>
    </location>
</feature>
<feature type="region of interest" description="Disordered" evidence="1">
    <location>
        <begin position="143"/>
        <end position="162"/>
    </location>
</feature>
<sequence>ADGAAEVCLRAGIVPDLLVTDLDGPVPTEVAANARGTLVVVHAHGDNEPALEEWVPQFPGELAGSWAGPPADDLLDVGGFTDGDRGAYLAAAAGARRVLLWGFDFDRVDDPDGPGAARKRRKLRWARVALEALAADGAPVATWERDGSVTPYPGGINGASTR</sequence>
<dbReference type="PANTHER" id="PTHR39648">
    <property type="entry name" value="6-HYDROXYMETHYL-7,8-DIHYDROPTERIN PYROPHOSPHOKINASE"/>
    <property type="match status" value="1"/>
</dbReference>
<name>T0ZIS4_9ZZZZ</name>
<organism evidence="3">
    <name type="scientific">mine drainage metagenome</name>
    <dbReference type="NCBI Taxonomy" id="410659"/>
    <lineage>
        <taxon>unclassified sequences</taxon>
        <taxon>metagenomes</taxon>
        <taxon>ecological metagenomes</taxon>
    </lineage>
</organism>
<evidence type="ECO:0000256" key="1">
    <source>
        <dbReference type="SAM" id="MobiDB-lite"/>
    </source>
</evidence>
<accession>T0ZIS4</accession>
<dbReference type="AlphaFoldDB" id="T0ZIS4"/>
<dbReference type="PANTHER" id="PTHR39648:SF1">
    <property type="entry name" value="6-HYDROXYMETHYL-7,8-DIHYDROPTERIN PYROPHOSPHOKINASE"/>
    <property type="match status" value="1"/>
</dbReference>
<dbReference type="EMBL" id="AUZZ01006901">
    <property type="protein sequence ID" value="EQD44563.1"/>
    <property type="molecule type" value="Genomic_DNA"/>
</dbReference>
<protein>
    <submittedName>
        <fullName evidence="3">Protein containing DUF115</fullName>
    </submittedName>
</protein>
<dbReference type="InterPro" id="IPR002826">
    <property type="entry name" value="MptE-like"/>
</dbReference>
<evidence type="ECO:0000313" key="3">
    <source>
        <dbReference type="EMBL" id="EQD44563.1"/>
    </source>
</evidence>
<dbReference type="GO" id="GO:0005524">
    <property type="term" value="F:ATP binding"/>
    <property type="evidence" value="ECO:0007669"/>
    <property type="project" value="InterPro"/>
</dbReference>
<dbReference type="GO" id="GO:0003848">
    <property type="term" value="F:2-amino-4-hydroxy-6-hydroxymethyldihydropteridine diphosphokinase activity"/>
    <property type="evidence" value="ECO:0007669"/>
    <property type="project" value="InterPro"/>
</dbReference>
<feature type="domain" description="6-hydroxymethylpterin diphosphokinase MptE-like" evidence="2">
    <location>
        <begin position="1"/>
        <end position="106"/>
    </location>
</feature>
<evidence type="ECO:0000259" key="2">
    <source>
        <dbReference type="Pfam" id="PF01973"/>
    </source>
</evidence>
<proteinExistence type="predicted"/>
<dbReference type="InterPro" id="IPR027510">
    <property type="entry name" value="HMPDK_MptE"/>
</dbReference>
<reference evidence="3" key="1">
    <citation type="submission" date="2013-08" db="EMBL/GenBank/DDBJ databases">
        <authorList>
            <person name="Mendez C."/>
            <person name="Richter M."/>
            <person name="Ferrer M."/>
            <person name="Sanchez J."/>
        </authorList>
    </citation>
    <scope>NUCLEOTIDE SEQUENCE</scope>
</reference>
<reference evidence="3" key="2">
    <citation type="journal article" date="2014" name="ISME J.">
        <title>Microbial stratification in low pH oxic and suboxic macroscopic growths along an acid mine drainage.</title>
        <authorList>
            <person name="Mendez-Garcia C."/>
            <person name="Mesa V."/>
            <person name="Sprenger R.R."/>
            <person name="Richter M."/>
            <person name="Diez M.S."/>
            <person name="Solano J."/>
            <person name="Bargiela R."/>
            <person name="Golyshina O.V."/>
            <person name="Manteca A."/>
            <person name="Ramos J.L."/>
            <person name="Gallego J.R."/>
            <person name="Llorente I."/>
            <person name="Martins Dos Santos V.A."/>
            <person name="Jensen O.N."/>
            <person name="Pelaez A.I."/>
            <person name="Sanchez J."/>
            <person name="Ferrer M."/>
        </authorList>
    </citation>
    <scope>NUCLEOTIDE SEQUENCE</scope>
</reference>
<gene>
    <name evidence="3" type="ORF">B2A_09559</name>
</gene>
<dbReference type="Pfam" id="PF01973">
    <property type="entry name" value="MptE-like"/>
    <property type="match status" value="1"/>
</dbReference>
<comment type="caution">
    <text evidence="3">The sequence shown here is derived from an EMBL/GenBank/DDBJ whole genome shotgun (WGS) entry which is preliminary data.</text>
</comment>